<evidence type="ECO:0000313" key="4">
    <source>
        <dbReference type="Proteomes" id="UP001337655"/>
    </source>
</evidence>
<dbReference type="RefSeq" id="XP_064659999.1">
    <property type="nucleotide sequence ID" value="XM_064801369.1"/>
</dbReference>
<dbReference type="CDD" id="cd20071">
    <property type="entry name" value="SET_SMYD"/>
    <property type="match status" value="1"/>
</dbReference>
<dbReference type="InterPro" id="IPR053185">
    <property type="entry name" value="SET_domain_protein"/>
</dbReference>
<evidence type="ECO:0000256" key="1">
    <source>
        <dbReference type="SAM" id="MobiDB-lite"/>
    </source>
</evidence>
<reference evidence="3 4" key="1">
    <citation type="submission" date="2023-08" db="EMBL/GenBank/DDBJ databases">
        <title>Black Yeasts Isolated from many extreme environments.</title>
        <authorList>
            <person name="Coleine C."/>
            <person name="Stajich J.E."/>
            <person name="Selbmann L."/>
        </authorList>
    </citation>
    <scope>NUCLEOTIDE SEQUENCE [LARGE SCALE GENOMIC DNA]</scope>
    <source>
        <strain evidence="3 4">CCFEE 5935</strain>
    </source>
</reference>
<proteinExistence type="predicted"/>
<dbReference type="SUPFAM" id="SSF82199">
    <property type="entry name" value="SET domain"/>
    <property type="match status" value="1"/>
</dbReference>
<dbReference type="Pfam" id="PF00856">
    <property type="entry name" value="SET"/>
    <property type="match status" value="1"/>
</dbReference>
<evidence type="ECO:0000313" key="3">
    <source>
        <dbReference type="EMBL" id="KAK5170971.1"/>
    </source>
</evidence>
<organism evidence="3 4">
    <name type="scientific">Saxophila tyrrhenica</name>
    <dbReference type="NCBI Taxonomy" id="1690608"/>
    <lineage>
        <taxon>Eukaryota</taxon>
        <taxon>Fungi</taxon>
        <taxon>Dikarya</taxon>
        <taxon>Ascomycota</taxon>
        <taxon>Pezizomycotina</taxon>
        <taxon>Dothideomycetes</taxon>
        <taxon>Dothideomycetidae</taxon>
        <taxon>Mycosphaerellales</taxon>
        <taxon>Extremaceae</taxon>
        <taxon>Saxophila</taxon>
    </lineage>
</organism>
<evidence type="ECO:0000259" key="2">
    <source>
        <dbReference type="PROSITE" id="PS50280"/>
    </source>
</evidence>
<keyword evidence="4" id="KW-1185">Reference proteome</keyword>
<sequence>MSGNPGSSKDRGRESSQATSRPESIPSSRQTTPPTPMLTLAVSPLVTAGNGQGLGAFASQRIKAGEVIIEEKPLLTADVTLWSDDTSPRSIVDAFADMWPDRQEYYLNRYTYVADERKLLDYATAYTAAANVELPTKQEKLKIGKVFAIFYNTAASFGNFDSGFGKDLPRLNHSCVPNAAHIFDETRKRSVVRAIRDIPAGQEILLSYVPEIAPKNVRALKLEPYGFTCTCLACGENDYANRTEARRKELWKLQSQIDTLEFSEGSEHEEAVVDTEAPSLEDIPDMLALMVKLMKGEPAMQVARGETAYKLGKQCSQMQELALAKKWLEFALPLLTLCRGENDSLTKDCVRMLGKLPASRHGL</sequence>
<dbReference type="PANTHER" id="PTHR47332">
    <property type="entry name" value="SET DOMAIN-CONTAINING PROTEIN 5"/>
    <property type="match status" value="1"/>
</dbReference>
<comment type="caution">
    <text evidence="3">The sequence shown here is derived from an EMBL/GenBank/DDBJ whole genome shotgun (WGS) entry which is preliminary data.</text>
</comment>
<protein>
    <submittedName>
        <fullName evidence="3">SET domain-containing protein 5</fullName>
    </submittedName>
</protein>
<dbReference type="Gene3D" id="2.170.270.10">
    <property type="entry name" value="SET domain"/>
    <property type="match status" value="1"/>
</dbReference>
<dbReference type="GeneID" id="89925461"/>
<dbReference type="PANTHER" id="PTHR47332:SF2">
    <property type="entry name" value="SET-6"/>
    <property type="match status" value="1"/>
</dbReference>
<feature type="domain" description="SET" evidence="2">
    <location>
        <begin position="36"/>
        <end position="209"/>
    </location>
</feature>
<feature type="region of interest" description="Disordered" evidence="1">
    <location>
        <begin position="1"/>
        <end position="37"/>
    </location>
</feature>
<feature type="compositionally biased region" description="Polar residues" evidence="1">
    <location>
        <begin position="15"/>
        <end position="32"/>
    </location>
</feature>
<dbReference type="InterPro" id="IPR046341">
    <property type="entry name" value="SET_dom_sf"/>
</dbReference>
<gene>
    <name evidence="3" type="primary">SET5_2</name>
    <name evidence="3" type="ORF">LTR77_004115</name>
</gene>
<dbReference type="Proteomes" id="UP001337655">
    <property type="component" value="Unassembled WGS sequence"/>
</dbReference>
<dbReference type="PROSITE" id="PS50280">
    <property type="entry name" value="SET"/>
    <property type="match status" value="1"/>
</dbReference>
<dbReference type="InterPro" id="IPR001214">
    <property type="entry name" value="SET_dom"/>
</dbReference>
<dbReference type="AlphaFoldDB" id="A0AAV9PC93"/>
<dbReference type="EMBL" id="JAVRRT010000006">
    <property type="protein sequence ID" value="KAK5170971.1"/>
    <property type="molecule type" value="Genomic_DNA"/>
</dbReference>
<dbReference type="SMART" id="SM00317">
    <property type="entry name" value="SET"/>
    <property type="match status" value="1"/>
</dbReference>
<name>A0AAV9PC93_9PEZI</name>
<accession>A0AAV9PC93</accession>